<proteinExistence type="predicted"/>
<evidence type="ECO:0000313" key="2">
    <source>
        <dbReference type="Proteomes" id="UP000054018"/>
    </source>
</evidence>
<reference evidence="1 2" key="1">
    <citation type="submission" date="2014-04" db="EMBL/GenBank/DDBJ databases">
        <authorList>
            <consortium name="DOE Joint Genome Institute"/>
            <person name="Kuo A."/>
            <person name="Kohler A."/>
            <person name="Costa M.D."/>
            <person name="Nagy L.G."/>
            <person name="Floudas D."/>
            <person name="Copeland A."/>
            <person name="Barry K.W."/>
            <person name="Cichocki N."/>
            <person name="Veneault-Fourrey C."/>
            <person name="LaButti K."/>
            <person name="Lindquist E.A."/>
            <person name="Lipzen A."/>
            <person name="Lundell T."/>
            <person name="Morin E."/>
            <person name="Murat C."/>
            <person name="Sun H."/>
            <person name="Tunlid A."/>
            <person name="Henrissat B."/>
            <person name="Grigoriev I.V."/>
            <person name="Hibbett D.S."/>
            <person name="Martin F."/>
            <person name="Nordberg H.P."/>
            <person name="Cantor M.N."/>
            <person name="Hua S.X."/>
        </authorList>
    </citation>
    <scope>NUCLEOTIDE SEQUENCE [LARGE SCALE GENOMIC DNA]</scope>
    <source>
        <strain evidence="1 2">441</strain>
    </source>
</reference>
<dbReference type="HOGENOM" id="CLU_2705786_0_0_1"/>
<name>A0A0C9ZCP7_9AGAM</name>
<protein>
    <submittedName>
        <fullName evidence="1">Uncharacterized protein</fullName>
    </submittedName>
</protein>
<dbReference type="EMBL" id="KN833723">
    <property type="protein sequence ID" value="KIK23719.1"/>
    <property type="molecule type" value="Genomic_DNA"/>
</dbReference>
<dbReference type="Proteomes" id="UP000054018">
    <property type="component" value="Unassembled WGS sequence"/>
</dbReference>
<keyword evidence="2" id="KW-1185">Reference proteome</keyword>
<gene>
    <name evidence="1" type="ORF">PISMIDRAFT_435893</name>
</gene>
<reference evidence="2" key="2">
    <citation type="submission" date="2015-01" db="EMBL/GenBank/DDBJ databases">
        <title>Evolutionary Origins and Diversification of the Mycorrhizal Mutualists.</title>
        <authorList>
            <consortium name="DOE Joint Genome Institute"/>
            <consortium name="Mycorrhizal Genomics Consortium"/>
            <person name="Kohler A."/>
            <person name="Kuo A."/>
            <person name="Nagy L.G."/>
            <person name="Floudas D."/>
            <person name="Copeland A."/>
            <person name="Barry K.W."/>
            <person name="Cichocki N."/>
            <person name="Veneault-Fourrey C."/>
            <person name="LaButti K."/>
            <person name="Lindquist E.A."/>
            <person name="Lipzen A."/>
            <person name="Lundell T."/>
            <person name="Morin E."/>
            <person name="Murat C."/>
            <person name="Riley R."/>
            <person name="Ohm R."/>
            <person name="Sun H."/>
            <person name="Tunlid A."/>
            <person name="Henrissat B."/>
            <person name="Grigoriev I.V."/>
            <person name="Hibbett D.S."/>
            <person name="Martin F."/>
        </authorList>
    </citation>
    <scope>NUCLEOTIDE SEQUENCE [LARGE SCALE GENOMIC DNA]</scope>
    <source>
        <strain evidence="2">441</strain>
    </source>
</reference>
<sequence length="73" mass="8374">MVCTPLIHTSTQPVLLWITFRYMGWPAGNHGVPRSSYYEGFRNHYYERSGIWPQMVTPTVSLDGLEGWASVKV</sequence>
<accession>A0A0C9ZCP7</accession>
<evidence type="ECO:0000313" key="1">
    <source>
        <dbReference type="EMBL" id="KIK23719.1"/>
    </source>
</evidence>
<organism evidence="1 2">
    <name type="scientific">Pisolithus microcarpus 441</name>
    <dbReference type="NCBI Taxonomy" id="765257"/>
    <lineage>
        <taxon>Eukaryota</taxon>
        <taxon>Fungi</taxon>
        <taxon>Dikarya</taxon>
        <taxon>Basidiomycota</taxon>
        <taxon>Agaricomycotina</taxon>
        <taxon>Agaricomycetes</taxon>
        <taxon>Agaricomycetidae</taxon>
        <taxon>Boletales</taxon>
        <taxon>Sclerodermatineae</taxon>
        <taxon>Pisolithaceae</taxon>
        <taxon>Pisolithus</taxon>
    </lineage>
</organism>
<dbReference type="AlphaFoldDB" id="A0A0C9ZCP7"/>